<feature type="compositionally biased region" description="Acidic residues" evidence="12">
    <location>
        <begin position="162"/>
        <end position="171"/>
    </location>
</feature>
<dbReference type="GO" id="GO:0005829">
    <property type="term" value="C:cytosol"/>
    <property type="evidence" value="ECO:0007669"/>
    <property type="project" value="EnsemblFungi"/>
</dbReference>
<comment type="subcellular location">
    <subcellularLocation>
        <location evidence="1">Cytoplasm</location>
    </subcellularLocation>
</comment>
<dbReference type="GO" id="GO:0043332">
    <property type="term" value="C:mating projection tip"/>
    <property type="evidence" value="ECO:0007669"/>
    <property type="project" value="EnsemblFungi"/>
</dbReference>
<dbReference type="SMART" id="SM00164">
    <property type="entry name" value="TBC"/>
    <property type="match status" value="1"/>
</dbReference>
<feature type="compositionally biased region" description="Polar residues" evidence="12">
    <location>
        <begin position="316"/>
        <end position="336"/>
    </location>
</feature>
<dbReference type="FunFam" id="1.10.10.750:FF:000003">
    <property type="entry name" value="GTPase activating protein (Evi5)"/>
    <property type="match status" value="1"/>
</dbReference>
<feature type="domain" description="Rab-GAP TBC" evidence="13">
    <location>
        <begin position="543"/>
        <end position="722"/>
    </location>
</feature>
<feature type="region of interest" description="Disordered" evidence="12">
    <location>
        <begin position="977"/>
        <end position="1058"/>
    </location>
</feature>
<dbReference type="GO" id="GO:0015031">
    <property type="term" value="P:protein transport"/>
    <property type="evidence" value="ECO:0007669"/>
    <property type="project" value="UniProtKB-KW"/>
</dbReference>
<feature type="compositionally biased region" description="Basic and acidic residues" evidence="12">
    <location>
        <begin position="278"/>
        <end position="297"/>
    </location>
</feature>
<evidence type="ECO:0000313" key="15">
    <source>
        <dbReference type="Proteomes" id="UP000000689"/>
    </source>
</evidence>
<dbReference type="AlphaFoldDB" id="G0WCC9"/>
<evidence type="ECO:0000256" key="2">
    <source>
        <dbReference type="ARBA" id="ARBA00022448"/>
    </source>
</evidence>
<dbReference type="InterPro" id="IPR000195">
    <property type="entry name" value="Rab-GAP-TBC_dom"/>
</dbReference>
<feature type="compositionally biased region" description="Acidic residues" evidence="12">
    <location>
        <begin position="298"/>
        <end position="309"/>
    </location>
</feature>
<dbReference type="Pfam" id="PF23436">
    <property type="entry name" value="RabGap-TBC_2"/>
    <property type="match status" value="1"/>
</dbReference>
<dbReference type="FunFam" id="1.10.472.80:FF:000044">
    <property type="entry name" value="GTPase-activating protein GYP5"/>
    <property type="match status" value="1"/>
</dbReference>
<evidence type="ECO:0000256" key="3">
    <source>
        <dbReference type="ARBA" id="ARBA00022468"/>
    </source>
</evidence>
<feature type="compositionally biased region" description="Low complexity" evidence="12">
    <location>
        <begin position="1014"/>
        <end position="1037"/>
    </location>
</feature>
<dbReference type="Gene3D" id="1.10.8.270">
    <property type="entry name" value="putative rabgap domain of human tbc1 domain family member 14 like domains"/>
    <property type="match status" value="1"/>
</dbReference>
<feature type="compositionally biased region" description="Basic and acidic residues" evidence="12">
    <location>
        <begin position="69"/>
        <end position="79"/>
    </location>
</feature>
<keyword evidence="8 11" id="KW-0175">Coiled coil</keyword>
<gene>
    <name evidence="14" type="primary">NDAI0F01210</name>
    <name evidence="14" type="ordered locus">NDAI_0F01210</name>
</gene>
<dbReference type="GO" id="GO:0031267">
    <property type="term" value="F:small GTPase binding"/>
    <property type="evidence" value="ECO:0007669"/>
    <property type="project" value="TreeGrafter"/>
</dbReference>
<dbReference type="Gene3D" id="1.10.10.750">
    <property type="entry name" value="Ypt/Rab-GAP domain of gyp1p, domain 1"/>
    <property type="match status" value="1"/>
</dbReference>
<evidence type="ECO:0000256" key="5">
    <source>
        <dbReference type="ARBA" id="ARBA00022490"/>
    </source>
</evidence>
<dbReference type="OMA" id="LFVHDAM"/>
<dbReference type="GO" id="GO:0005096">
    <property type="term" value="F:GTPase activator activity"/>
    <property type="evidence" value="ECO:0007669"/>
    <property type="project" value="UniProtKB-KW"/>
</dbReference>
<feature type="region of interest" description="Disordered" evidence="12">
    <location>
        <begin position="262"/>
        <end position="386"/>
    </location>
</feature>
<feature type="compositionally biased region" description="Basic and acidic residues" evidence="12">
    <location>
        <begin position="211"/>
        <end position="226"/>
    </location>
</feature>
<dbReference type="eggNOG" id="KOG1102">
    <property type="taxonomic scope" value="Eukaryota"/>
</dbReference>
<dbReference type="GO" id="GO:0006887">
    <property type="term" value="P:exocytosis"/>
    <property type="evidence" value="ECO:0007669"/>
    <property type="project" value="UniProtKB-KW"/>
</dbReference>
<dbReference type="EMBL" id="HE580272">
    <property type="protein sequence ID" value="CCD25440.1"/>
    <property type="molecule type" value="Genomic_DNA"/>
</dbReference>
<dbReference type="GO" id="GO:0005935">
    <property type="term" value="C:cellular bud neck"/>
    <property type="evidence" value="ECO:0007669"/>
    <property type="project" value="EnsemblFungi"/>
</dbReference>
<keyword evidence="3" id="KW-0343">GTPase activation</keyword>
<feature type="compositionally biased region" description="Acidic residues" evidence="12">
    <location>
        <begin position="126"/>
        <end position="140"/>
    </location>
</feature>
<dbReference type="OrthoDB" id="295078at2759"/>
<organism evidence="14 15">
    <name type="scientific">Naumovozyma dairenensis (strain ATCC 10597 / BCRC 20456 / CBS 421 / NBRC 0211 / NRRL Y-12639)</name>
    <name type="common">Saccharomyces dairenensis</name>
    <dbReference type="NCBI Taxonomy" id="1071378"/>
    <lineage>
        <taxon>Eukaryota</taxon>
        <taxon>Fungi</taxon>
        <taxon>Dikarya</taxon>
        <taxon>Ascomycota</taxon>
        <taxon>Saccharomycotina</taxon>
        <taxon>Saccharomycetes</taxon>
        <taxon>Saccharomycetales</taxon>
        <taxon>Saccharomycetaceae</taxon>
        <taxon>Naumovozyma</taxon>
    </lineage>
</organism>
<keyword evidence="15" id="KW-1185">Reference proteome</keyword>
<keyword evidence="4" id="KW-0268">Exocytosis</keyword>
<keyword evidence="7" id="KW-0653">Protein transport</keyword>
<feature type="region of interest" description="Disordered" evidence="12">
    <location>
        <begin position="1"/>
        <end position="94"/>
    </location>
</feature>
<dbReference type="PANTHER" id="PTHR47219:SF9">
    <property type="entry name" value="GTPASE ACTIVATING PROTEIN AND CENTROSOME-ASSOCIATED, ISOFORM B"/>
    <property type="match status" value="1"/>
</dbReference>
<dbReference type="PROSITE" id="PS50086">
    <property type="entry name" value="TBC_RABGAP"/>
    <property type="match status" value="1"/>
</dbReference>
<evidence type="ECO:0000313" key="14">
    <source>
        <dbReference type="EMBL" id="CCD25440.1"/>
    </source>
</evidence>
<feature type="region of interest" description="Disordered" evidence="12">
    <location>
        <begin position="107"/>
        <end position="250"/>
    </location>
</feature>
<keyword evidence="6" id="KW-0931">ER-Golgi transport</keyword>
<keyword evidence="5" id="KW-0963">Cytoplasm</keyword>
<feature type="compositionally biased region" description="Basic and acidic residues" evidence="12">
    <location>
        <begin position="180"/>
        <end position="199"/>
    </location>
</feature>
<evidence type="ECO:0000256" key="6">
    <source>
        <dbReference type="ARBA" id="ARBA00022892"/>
    </source>
</evidence>
<dbReference type="Gene3D" id="1.10.472.80">
    <property type="entry name" value="Ypt/Rab-GAP domain of gyp1p, domain 3"/>
    <property type="match status" value="1"/>
</dbReference>
<dbReference type="STRING" id="1071378.G0WCC9"/>
<evidence type="ECO:0000256" key="8">
    <source>
        <dbReference type="ARBA" id="ARBA00023054"/>
    </source>
</evidence>
<evidence type="ECO:0000256" key="11">
    <source>
        <dbReference type="SAM" id="Coils"/>
    </source>
</evidence>
<reference evidence="14 15" key="1">
    <citation type="journal article" date="2011" name="Proc. Natl. Acad. Sci. U.S.A.">
        <title>Evolutionary erosion of yeast sex chromosomes by mating-type switching accidents.</title>
        <authorList>
            <person name="Gordon J.L."/>
            <person name="Armisen D."/>
            <person name="Proux-Wera E."/>
            <person name="Oheigeartaigh S.S."/>
            <person name="Byrne K.P."/>
            <person name="Wolfe K.H."/>
        </authorList>
    </citation>
    <scope>NUCLEOTIDE SEQUENCE [LARGE SCALE GENOMIC DNA]</scope>
    <source>
        <strain evidence="15">ATCC 10597 / BCRC 20456 / CBS 421 / NBRC 0211 / NRRL Y-12639</strain>
    </source>
</reference>
<dbReference type="KEGG" id="ndi:NDAI_0F01210"/>
<keyword evidence="2" id="KW-0813">Transport</keyword>
<evidence type="ECO:0000256" key="9">
    <source>
        <dbReference type="ARBA" id="ARBA00061661"/>
    </source>
</evidence>
<dbReference type="GeneID" id="11499179"/>
<evidence type="ECO:0000256" key="1">
    <source>
        <dbReference type="ARBA" id="ARBA00004496"/>
    </source>
</evidence>
<comment type="similarity">
    <text evidence="9">Belongs to the GYP5 family.</text>
</comment>
<accession>G0WCC9</accession>
<feature type="compositionally biased region" description="Acidic residues" evidence="12">
    <location>
        <begin position="53"/>
        <end position="68"/>
    </location>
</feature>
<dbReference type="Proteomes" id="UP000000689">
    <property type="component" value="Chromosome 6"/>
</dbReference>
<dbReference type="GO" id="GO:0005886">
    <property type="term" value="C:plasma membrane"/>
    <property type="evidence" value="ECO:0007669"/>
    <property type="project" value="EnsemblFungi"/>
</dbReference>
<protein>
    <recommendedName>
        <fullName evidence="10">GTPase-activating protein GYP5</fullName>
    </recommendedName>
</protein>
<dbReference type="RefSeq" id="XP_003670683.1">
    <property type="nucleotide sequence ID" value="XM_003670635.1"/>
</dbReference>
<dbReference type="GO" id="GO:0006888">
    <property type="term" value="P:endoplasmic reticulum to Golgi vesicle-mediated transport"/>
    <property type="evidence" value="ECO:0007669"/>
    <property type="project" value="EnsemblFungi"/>
</dbReference>
<dbReference type="InterPro" id="IPR035969">
    <property type="entry name" value="Rab-GAP_TBC_sf"/>
</dbReference>
<evidence type="ECO:0000256" key="7">
    <source>
        <dbReference type="ARBA" id="ARBA00022927"/>
    </source>
</evidence>
<feature type="coiled-coil region" evidence="11">
    <location>
        <begin position="852"/>
        <end position="921"/>
    </location>
</feature>
<evidence type="ECO:0000256" key="4">
    <source>
        <dbReference type="ARBA" id="ARBA00022483"/>
    </source>
</evidence>
<dbReference type="GO" id="GO:0005934">
    <property type="term" value="C:cellular bud tip"/>
    <property type="evidence" value="ECO:0007669"/>
    <property type="project" value="EnsemblFungi"/>
</dbReference>
<evidence type="ECO:0000259" key="13">
    <source>
        <dbReference type="PROSITE" id="PS50086"/>
    </source>
</evidence>
<proteinExistence type="inferred from homology"/>
<feature type="coiled-coil region" evidence="11">
    <location>
        <begin position="946"/>
        <end position="973"/>
    </location>
</feature>
<name>G0WCC9_NAUDC</name>
<dbReference type="GO" id="GO:0000131">
    <property type="term" value="C:incipient cellular bud site"/>
    <property type="evidence" value="ECO:0007669"/>
    <property type="project" value="EnsemblFungi"/>
</dbReference>
<dbReference type="GO" id="GO:0005798">
    <property type="term" value="C:Golgi-associated vesicle"/>
    <property type="evidence" value="ECO:0007669"/>
    <property type="project" value="EnsemblFungi"/>
</dbReference>
<dbReference type="InterPro" id="IPR050302">
    <property type="entry name" value="Rab_GAP_TBC_domain"/>
</dbReference>
<feature type="compositionally biased region" description="Basic and acidic residues" evidence="12">
    <location>
        <begin position="983"/>
        <end position="1012"/>
    </location>
</feature>
<evidence type="ECO:0000256" key="10">
    <source>
        <dbReference type="ARBA" id="ARBA00072088"/>
    </source>
</evidence>
<sequence>MSDHDDVDVVSTHSKKSNVDQDIITNVDPNESEPDSKKEISDADVDIGAASIDSEEGKDEEEEEEEEEATKVVDIKTDNEIVNEEDVDPIKVATEKREHQMVRLKDMLDEEVPLNTQNMYGKDENLNEIDSEKEESETIEDTSAGSPIINEDVTSTAKQDDTEIGSQDEDNRELQSTASEGKEDVTHEEETASVHHSELEELSISSEVENAENKETTEISYDEKDNFVPIIGDESGTTVSRVDDEPQDIPSVPVIMVANKEMAPQPEEEEQSTIPIIENKEVNPHIAEEELENGKESEEVESVENEENIEEQKLNSETPPQTEESNNATEKTIISSSEDENEAFVSASALAAPPPVPPRRLSNNFETDGTNDESTKEGTSLDVPKLPVRKASIERKHAVPPTLEEEMKTDKFRKNLAITQKLQRKHRSERVMDSAAEINLIVNRFRVTSHHIEEENEKTREKFVEGQNLLKSSFSTILEGVSKIREEANETTTDTALVKNEEMDDDEKRLVSIDWSFWNQVVNDFATVAKNQSEKLESAITEGIPSQIRGIIWQLISNSKSKEIEDIYWTLLDTESPHEANIRRDLKRTNFIPNDRVESLFNIIKVYSVYDPDVGYTQGMAFIATPLLVNTRTEAEGFGLLIGLMKNYGLRDFFLPEMPGLMLMLYQYDRLLEENSPNLHNHLIREGIRSSMYATQWFLTFFAYKFPFEFVLRCFDIVFVEGIESVLKFAVILMIKNQDKILRLKFDQLLNFLKNELFVYYLKESVKERNTSESNDTNGDGLEVNSIQRSVTTDSHTKINQLDDVDGDKDYDVDLFVHDAMNEIHITPISLKCYALEYDEIQQLEHEQAEEYESFRIKNHQLERESEKLEHDYKVLNKEHLTIANELIENRLKYQMLLDENNDLKQNIIELKENLEEEIRKRNLPNPDSQLPSDLKQDLARTMDRNLEVMNENVSLQDRINSLEKEIIELKRVHKMKTQHHAVNNDKKRILSDKGEAVGDRDGDQSDGKDKTVSSSSLKPQPKSPTHNNNNTNNNNTDASSKSPLAGGWTGFKKVFTK</sequence>
<dbReference type="SUPFAM" id="SSF47923">
    <property type="entry name" value="Ypt/Rab-GAP domain of gyp1p"/>
    <property type="match status" value="2"/>
</dbReference>
<evidence type="ECO:0000256" key="12">
    <source>
        <dbReference type="SAM" id="MobiDB-lite"/>
    </source>
</evidence>
<dbReference type="PANTHER" id="PTHR47219">
    <property type="entry name" value="RAB GTPASE-ACTIVATING PROTEIN 1-LIKE"/>
    <property type="match status" value="1"/>
</dbReference>
<dbReference type="HOGENOM" id="CLU_005350_11_0_1"/>